<feature type="compositionally biased region" description="Basic and acidic residues" evidence="1">
    <location>
        <begin position="88"/>
        <end position="99"/>
    </location>
</feature>
<dbReference type="Proteomes" id="UP000035681">
    <property type="component" value="Unplaced"/>
</dbReference>
<feature type="compositionally biased region" description="Basic residues" evidence="1">
    <location>
        <begin position="62"/>
        <end position="77"/>
    </location>
</feature>
<evidence type="ECO:0000313" key="3">
    <source>
        <dbReference type="WBParaSite" id="TCONS_00010378.p1"/>
    </source>
</evidence>
<dbReference type="AlphaFoldDB" id="A0AAF5I1T7"/>
<accession>A0AAF5I1T7</accession>
<organism evidence="2 3">
    <name type="scientific">Strongyloides stercoralis</name>
    <name type="common">Threadworm</name>
    <dbReference type="NCBI Taxonomy" id="6248"/>
    <lineage>
        <taxon>Eukaryota</taxon>
        <taxon>Metazoa</taxon>
        <taxon>Ecdysozoa</taxon>
        <taxon>Nematoda</taxon>
        <taxon>Chromadorea</taxon>
        <taxon>Rhabditida</taxon>
        <taxon>Tylenchina</taxon>
        <taxon>Panagrolaimomorpha</taxon>
        <taxon>Strongyloidoidea</taxon>
        <taxon>Strongyloididae</taxon>
        <taxon>Strongyloides</taxon>
    </lineage>
</organism>
<evidence type="ECO:0000313" key="2">
    <source>
        <dbReference type="Proteomes" id="UP000035681"/>
    </source>
</evidence>
<feature type="region of interest" description="Disordered" evidence="1">
    <location>
        <begin position="42"/>
        <end position="107"/>
    </location>
</feature>
<proteinExistence type="predicted"/>
<keyword evidence="2" id="KW-1185">Reference proteome</keyword>
<evidence type="ECO:0000256" key="1">
    <source>
        <dbReference type="SAM" id="MobiDB-lite"/>
    </source>
</evidence>
<dbReference type="WBParaSite" id="TCONS_00010378.p1">
    <property type="protein sequence ID" value="TCONS_00010378.p1"/>
    <property type="gene ID" value="XLOC_003466"/>
</dbReference>
<reference evidence="3" key="1">
    <citation type="submission" date="2024-02" db="UniProtKB">
        <authorList>
            <consortium name="WormBaseParasite"/>
        </authorList>
    </citation>
    <scope>IDENTIFICATION</scope>
</reference>
<sequence>KNVLSLEKDSLIQVPIEILKEVWTVLIPPLVPVIGAYGEATLENGQGTKQGGGRRGEGRSAGGRRRGRRARRRRRGKKEHEEEEGKEEDNKTREERIQKDTYILIFT</sequence>
<name>A0AAF5I1T7_STRER</name>
<protein>
    <submittedName>
        <fullName evidence="3">Uncharacterized protein</fullName>
    </submittedName>
</protein>